<protein>
    <submittedName>
        <fullName evidence="3">MATE family efflux transporter</fullName>
    </submittedName>
</protein>
<dbReference type="EMBL" id="CP162601">
    <property type="protein sequence ID" value="XDK24629.1"/>
    <property type="molecule type" value="Genomic_DNA"/>
</dbReference>
<evidence type="ECO:0000313" key="3">
    <source>
        <dbReference type="EMBL" id="XDK24629.1"/>
    </source>
</evidence>
<dbReference type="PANTHER" id="PTHR43298:SF2">
    <property type="entry name" value="FMN_FAD EXPORTER YEEO-RELATED"/>
    <property type="match status" value="1"/>
</dbReference>
<organism evidence="3">
    <name type="scientific">Vibrio sp. HB236076</name>
    <dbReference type="NCBI Taxonomy" id="3232307"/>
    <lineage>
        <taxon>Bacteria</taxon>
        <taxon>Pseudomonadati</taxon>
        <taxon>Pseudomonadota</taxon>
        <taxon>Gammaproteobacteria</taxon>
        <taxon>Vibrionales</taxon>
        <taxon>Vibrionaceae</taxon>
        <taxon>Vibrio</taxon>
    </lineage>
</organism>
<feature type="transmembrane region" description="Helical" evidence="2">
    <location>
        <begin position="354"/>
        <end position="374"/>
    </location>
</feature>
<keyword evidence="2" id="KW-0472">Membrane</keyword>
<name>A0AB39HCS7_9VIBR</name>
<dbReference type="RefSeq" id="WP_306100725.1">
    <property type="nucleotide sequence ID" value="NZ_CP162601.1"/>
</dbReference>
<feature type="transmembrane region" description="Helical" evidence="2">
    <location>
        <begin position="239"/>
        <end position="264"/>
    </location>
</feature>
<dbReference type="AlphaFoldDB" id="A0AB39HCS7"/>
<feature type="transmembrane region" description="Helical" evidence="2">
    <location>
        <begin position="125"/>
        <end position="145"/>
    </location>
</feature>
<feature type="transmembrane region" description="Helical" evidence="2">
    <location>
        <begin position="270"/>
        <end position="292"/>
    </location>
</feature>
<feature type="transmembrane region" description="Helical" evidence="2">
    <location>
        <begin position="90"/>
        <end position="113"/>
    </location>
</feature>
<keyword evidence="2" id="KW-1133">Transmembrane helix</keyword>
<dbReference type="PANTHER" id="PTHR43298">
    <property type="entry name" value="MULTIDRUG RESISTANCE PROTEIN NORM-RELATED"/>
    <property type="match status" value="1"/>
</dbReference>
<feature type="transmembrane region" description="Helical" evidence="2">
    <location>
        <begin position="313"/>
        <end position="334"/>
    </location>
</feature>
<feature type="transmembrane region" description="Helical" evidence="2">
    <location>
        <begin position="184"/>
        <end position="208"/>
    </location>
</feature>
<dbReference type="KEGG" id="vih:AB0763_10535"/>
<feature type="transmembrane region" description="Helical" evidence="2">
    <location>
        <begin position="157"/>
        <end position="178"/>
    </location>
</feature>
<dbReference type="InterPro" id="IPR002528">
    <property type="entry name" value="MATE_fam"/>
</dbReference>
<keyword evidence="2" id="KW-0812">Transmembrane</keyword>
<dbReference type="InterPro" id="IPR050222">
    <property type="entry name" value="MATE_MdtK"/>
</dbReference>
<reference evidence="3" key="1">
    <citation type="submission" date="2024-07" db="EMBL/GenBank/DDBJ databases">
        <title>Genome Analysis of a Potential Novel Vibrio Species Secreting pH- and Thermo-stable Alginate Lyase and its Application in Producing Alginate Oligosaccharides.</title>
        <authorList>
            <person name="Huang H."/>
            <person name="Bao K."/>
        </authorList>
    </citation>
    <scope>NUCLEOTIDE SEQUENCE</scope>
    <source>
        <strain evidence="3">HB236076</strain>
    </source>
</reference>
<dbReference type="Pfam" id="PF01554">
    <property type="entry name" value="MatE"/>
    <property type="match status" value="2"/>
</dbReference>
<evidence type="ECO:0000256" key="2">
    <source>
        <dbReference type="SAM" id="Phobius"/>
    </source>
</evidence>
<feature type="transmembrane region" description="Helical" evidence="2">
    <location>
        <begin position="46"/>
        <end position="69"/>
    </location>
</feature>
<gene>
    <name evidence="3" type="ORF">AB0763_10535</name>
</gene>
<keyword evidence="1" id="KW-0813">Transport</keyword>
<sequence>MQKILSLGIPLMISQLISMALVATDVAMMAHLSVLDLAGGGLGASLFALVFLVVSSIVGCSANLMAMAFGRYHHSPTEQKQAIGKLIKGGVLLSVILSSFVVFALSFVAPFFILTGQSVATTNIAMAYLGTLKWSVLPTILLLILRALTGTYGQTRSILIMSIATVVINIPISYLLAFHWQMGITGLGLGTTLSACLVLFGYGFWVFAQPQFTPLAPWHSVEQYSLSLVTPLLKMGLPIAIAALLENGLIFGATFMAGSISIAALALHQVLLQCLSFTWNINFGLAQAAAILAGKSYGAGQMDQIKKTAMNSFTLVTLVSVILCSVFMTFPDIIRWVFQIEPHSEMHQLLNTSLWVVALCFVVDAWQLLAINLLRGMNIVLGPTVMTAIGYCGFGLPAAAMLMQGYGLVGLWAGIAIGLALTAVLLIARMLFFFMHSPKGQIQTAQPD</sequence>
<dbReference type="GO" id="GO:0015297">
    <property type="term" value="F:antiporter activity"/>
    <property type="evidence" value="ECO:0007669"/>
    <property type="project" value="InterPro"/>
</dbReference>
<feature type="transmembrane region" description="Helical" evidence="2">
    <location>
        <begin position="381"/>
        <end position="403"/>
    </location>
</feature>
<accession>A0AB39HCS7</accession>
<proteinExistence type="predicted"/>
<feature type="transmembrane region" description="Helical" evidence="2">
    <location>
        <begin position="409"/>
        <end position="432"/>
    </location>
</feature>
<dbReference type="GO" id="GO:0042910">
    <property type="term" value="F:xenobiotic transmembrane transporter activity"/>
    <property type="evidence" value="ECO:0007669"/>
    <property type="project" value="InterPro"/>
</dbReference>
<evidence type="ECO:0000256" key="1">
    <source>
        <dbReference type="ARBA" id="ARBA00022448"/>
    </source>
</evidence>
<dbReference type="GO" id="GO:0005886">
    <property type="term" value="C:plasma membrane"/>
    <property type="evidence" value="ECO:0007669"/>
    <property type="project" value="TreeGrafter"/>
</dbReference>